<dbReference type="EMBL" id="LAZR01061641">
    <property type="protein sequence ID" value="KKK63173.1"/>
    <property type="molecule type" value="Genomic_DNA"/>
</dbReference>
<feature type="non-terminal residue" evidence="2">
    <location>
        <position position="1"/>
    </location>
</feature>
<protein>
    <submittedName>
        <fullName evidence="2">Uncharacterized protein</fullName>
    </submittedName>
</protein>
<organism evidence="2">
    <name type="scientific">marine sediment metagenome</name>
    <dbReference type="NCBI Taxonomy" id="412755"/>
    <lineage>
        <taxon>unclassified sequences</taxon>
        <taxon>metagenomes</taxon>
        <taxon>ecological metagenomes</taxon>
    </lineage>
</organism>
<keyword evidence="1" id="KW-0812">Transmembrane</keyword>
<evidence type="ECO:0000256" key="1">
    <source>
        <dbReference type="SAM" id="Phobius"/>
    </source>
</evidence>
<evidence type="ECO:0000313" key="2">
    <source>
        <dbReference type="EMBL" id="KKK63173.1"/>
    </source>
</evidence>
<proteinExistence type="predicted"/>
<gene>
    <name evidence="2" type="ORF">LCGC14_2996920</name>
</gene>
<name>A0A0F8X2M4_9ZZZZ</name>
<keyword evidence="1" id="KW-0472">Membrane</keyword>
<dbReference type="AlphaFoldDB" id="A0A0F8X2M4"/>
<comment type="caution">
    <text evidence="2">The sequence shown here is derived from an EMBL/GenBank/DDBJ whole genome shotgun (WGS) entry which is preliminary data.</text>
</comment>
<accession>A0A0F8X2M4</accession>
<keyword evidence="1" id="KW-1133">Transmembrane helix</keyword>
<feature type="transmembrane region" description="Helical" evidence="1">
    <location>
        <begin position="12"/>
        <end position="31"/>
    </location>
</feature>
<sequence>STQDSDDKHGIFWVLGFQMGYVRFGLCFTLFDKW</sequence>
<reference evidence="2" key="1">
    <citation type="journal article" date="2015" name="Nature">
        <title>Complex archaea that bridge the gap between prokaryotes and eukaryotes.</title>
        <authorList>
            <person name="Spang A."/>
            <person name="Saw J.H."/>
            <person name="Jorgensen S.L."/>
            <person name="Zaremba-Niedzwiedzka K."/>
            <person name="Martijn J."/>
            <person name="Lind A.E."/>
            <person name="van Eijk R."/>
            <person name="Schleper C."/>
            <person name="Guy L."/>
            <person name="Ettema T.J."/>
        </authorList>
    </citation>
    <scope>NUCLEOTIDE SEQUENCE</scope>
</reference>